<accession>A0A9P7A1L0</accession>
<dbReference type="SUPFAM" id="SSF55729">
    <property type="entry name" value="Acyl-CoA N-acyltransferases (Nat)"/>
    <property type="match status" value="1"/>
</dbReference>
<name>A0A9P7A1L0_9AGAM</name>
<dbReference type="PROSITE" id="PS51186">
    <property type="entry name" value="GNAT"/>
    <property type="match status" value="1"/>
</dbReference>
<gene>
    <name evidence="2" type="ORF">EV702DRAFT_963935</name>
</gene>
<dbReference type="EMBL" id="JABBWD010000008">
    <property type="protein sequence ID" value="KAG1780591.1"/>
    <property type="molecule type" value="Genomic_DNA"/>
</dbReference>
<evidence type="ECO:0000259" key="1">
    <source>
        <dbReference type="PROSITE" id="PS51186"/>
    </source>
</evidence>
<evidence type="ECO:0000313" key="3">
    <source>
        <dbReference type="Proteomes" id="UP000714275"/>
    </source>
</evidence>
<dbReference type="AlphaFoldDB" id="A0A9P7A1L0"/>
<dbReference type="InterPro" id="IPR000182">
    <property type="entry name" value="GNAT_dom"/>
</dbReference>
<feature type="domain" description="N-acetyltransferase" evidence="1">
    <location>
        <begin position="1"/>
        <end position="184"/>
    </location>
</feature>
<dbReference type="CDD" id="cd04301">
    <property type="entry name" value="NAT_SF"/>
    <property type="match status" value="1"/>
</dbReference>
<sequence length="184" mass="20649">PVTEPDVEKYKALRLTSLKVDPASFSSTYEREIAFTPEMWAQRLAPRFKRTFIASVKDERSISETWVGMISVLGPSELIPAMLEPFERAGVGADWDMYFVAGLWVHPEHRGRGLGTRLVKEGLEWVRTNMDPKNDSEGKRDRMIILLVGDDNASGHALYQKVGFTNLTSMPPGEGNSYMSLKVA</sequence>
<reference evidence="2" key="1">
    <citation type="journal article" date="2020" name="New Phytol.">
        <title>Comparative genomics reveals dynamic genome evolution in host specialist ectomycorrhizal fungi.</title>
        <authorList>
            <person name="Lofgren L.A."/>
            <person name="Nguyen N.H."/>
            <person name="Vilgalys R."/>
            <person name="Ruytinx J."/>
            <person name="Liao H.L."/>
            <person name="Branco S."/>
            <person name="Kuo A."/>
            <person name="LaButti K."/>
            <person name="Lipzen A."/>
            <person name="Andreopoulos W."/>
            <person name="Pangilinan J."/>
            <person name="Riley R."/>
            <person name="Hundley H."/>
            <person name="Na H."/>
            <person name="Barry K."/>
            <person name="Grigoriev I.V."/>
            <person name="Stajich J.E."/>
            <person name="Kennedy P.G."/>
        </authorList>
    </citation>
    <scope>NUCLEOTIDE SEQUENCE</scope>
    <source>
        <strain evidence="2">DOB743</strain>
    </source>
</reference>
<dbReference type="Proteomes" id="UP000714275">
    <property type="component" value="Unassembled WGS sequence"/>
</dbReference>
<organism evidence="2 3">
    <name type="scientific">Suillus placidus</name>
    <dbReference type="NCBI Taxonomy" id="48579"/>
    <lineage>
        <taxon>Eukaryota</taxon>
        <taxon>Fungi</taxon>
        <taxon>Dikarya</taxon>
        <taxon>Basidiomycota</taxon>
        <taxon>Agaricomycotina</taxon>
        <taxon>Agaricomycetes</taxon>
        <taxon>Agaricomycetidae</taxon>
        <taxon>Boletales</taxon>
        <taxon>Suillineae</taxon>
        <taxon>Suillaceae</taxon>
        <taxon>Suillus</taxon>
    </lineage>
</organism>
<dbReference type="InterPro" id="IPR016181">
    <property type="entry name" value="Acyl_CoA_acyltransferase"/>
</dbReference>
<dbReference type="Gene3D" id="3.40.630.30">
    <property type="match status" value="1"/>
</dbReference>
<keyword evidence="3" id="KW-1185">Reference proteome</keyword>
<dbReference type="Pfam" id="PF00583">
    <property type="entry name" value="Acetyltransf_1"/>
    <property type="match status" value="1"/>
</dbReference>
<evidence type="ECO:0000313" key="2">
    <source>
        <dbReference type="EMBL" id="KAG1780591.1"/>
    </source>
</evidence>
<feature type="non-terminal residue" evidence="2">
    <location>
        <position position="1"/>
    </location>
</feature>
<dbReference type="GO" id="GO:0016747">
    <property type="term" value="F:acyltransferase activity, transferring groups other than amino-acyl groups"/>
    <property type="evidence" value="ECO:0007669"/>
    <property type="project" value="InterPro"/>
</dbReference>
<dbReference type="PANTHER" id="PTHR43072">
    <property type="entry name" value="N-ACETYLTRANSFERASE"/>
    <property type="match status" value="1"/>
</dbReference>
<proteinExistence type="predicted"/>
<comment type="caution">
    <text evidence="2">The sequence shown here is derived from an EMBL/GenBank/DDBJ whole genome shotgun (WGS) entry which is preliminary data.</text>
</comment>
<dbReference type="OrthoDB" id="41532at2759"/>
<protein>
    <submittedName>
        <fullName evidence="2">Acyl-CoA N-acyltransferase</fullName>
    </submittedName>
</protein>